<dbReference type="InterPro" id="IPR045863">
    <property type="entry name" value="CorA_TM1_TM2"/>
</dbReference>
<reference evidence="6" key="1">
    <citation type="submission" date="2023-06" db="EMBL/GenBank/DDBJ databases">
        <title>Genome-scale phylogeny and comparative genomics of the fungal order Sordariales.</title>
        <authorList>
            <consortium name="Lawrence Berkeley National Laboratory"/>
            <person name="Hensen N."/>
            <person name="Bonometti L."/>
            <person name="Westerberg I."/>
            <person name="Brannstrom I.O."/>
            <person name="Guillou S."/>
            <person name="Cros-Aarteil S."/>
            <person name="Calhoun S."/>
            <person name="Haridas S."/>
            <person name="Kuo A."/>
            <person name="Mondo S."/>
            <person name="Pangilinan J."/>
            <person name="Riley R."/>
            <person name="LaButti K."/>
            <person name="Andreopoulos B."/>
            <person name="Lipzen A."/>
            <person name="Chen C."/>
            <person name="Yanf M."/>
            <person name="Daum C."/>
            <person name="Ng V."/>
            <person name="Clum A."/>
            <person name="Steindorff A."/>
            <person name="Ohm R."/>
            <person name="Martin F."/>
            <person name="Silar P."/>
            <person name="Natvig D."/>
            <person name="Lalanne C."/>
            <person name="Gautier V."/>
            <person name="Ament-velasquez S.L."/>
            <person name="Kruys A."/>
            <person name="Hutchinson M.I."/>
            <person name="Powell A.J."/>
            <person name="Barry K."/>
            <person name="Miller A.N."/>
            <person name="Grigoriev I.V."/>
            <person name="Debuchy R."/>
            <person name="Gladieux P."/>
            <person name="Thoren M.H."/>
            <person name="Johannesson H."/>
        </authorList>
    </citation>
    <scope>NUCLEOTIDE SEQUENCE</scope>
    <source>
        <strain evidence="6">SMH3391-2</strain>
    </source>
</reference>
<proteinExistence type="predicted"/>
<evidence type="ECO:0000313" key="7">
    <source>
        <dbReference type="Proteomes" id="UP001174934"/>
    </source>
</evidence>
<keyword evidence="4 5" id="KW-0472">Membrane</keyword>
<dbReference type="AlphaFoldDB" id="A0AA40C4B5"/>
<evidence type="ECO:0000313" key="6">
    <source>
        <dbReference type="EMBL" id="KAK0624592.1"/>
    </source>
</evidence>
<accession>A0AA40C4B5</accession>
<gene>
    <name evidence="6" type="ORF">B0T17DRAFT_557496</name>
</gene>
<evidence type="ECO:0000256" key="3">
    <source>
        <dbReference type="ARBA" id="ARBA00022989"/>
    </source>
</evidence>
<keyword evidence="3 5" id="KW-1133">Transmembrane helix</keyword>
<dbReference type="Pfam" id="PF01544">
    <property type="entry name" value="CorA"/>
    <property type="match status" value="1"/>
</dbReference>
<dbReference type="Gene3D" id="1.20.58.340">
    <property type="entry name" value="Magnesium transport protein CorA, transmembrane region"/>
    <property type="match status" value="1"/>
</dbReference>
<keyword evidence="7" id="KW-1185">Reference proteome</keyword>
<evidence type="ECO:0000256" key="5">
    <source>
        <dbReference type="SAM" id="Phobius"/>
    </source>
</evidence>
<name>A0AA40C4B5_9PEZI</name>
<comment type="subcellular location">
    <subcellularLocation>
        <location evidence="1">Membrane</location>
        <topology evidence="1">Multi-pass membrane protein</topology>
    </subcellularLocation>
</comment>
<evidence type="ECO:0000256" key="2">
    <source>
        <dbReference type="ARBA" id="ARBA00022692"/>
    </source>
</evidence>
<dbReference type="EMBL" id="JAULSR010000003">
    <property type="protein sequence ID" value="KAK0624592.1"/>
    <property type="molecule type" value="Genomic_DNA"/>
</dbReference>
<keyword evidence="2 5" id="KW-0812">Transmembrane</keyword>
<dbReference type="GO" id="GO:0016020">
    <property type="term" value="C:membrane"/>
    <property type="evidence" value="ECO:0007669"/>
    <property type="project" value="UniProtKB-SubCell"/>
</dbReference>
<dbReference type="Proteomes" id="UP001174934">
    <property type="component" value="Unassembled WGS sequence"/>
</dbReference>
<dbReference type="InterPro" id="IPR002523">
    <property type="entry name" value="MgTranspt_CorA/ZnTranspt_ZntB"/>
</dbReference>
<feature type="transmembrane region" description="Helical" evidence="5">
    <location>
        <begin position="328"/>
        <end position="352"/>
    </location>
</feature>
<protein>
    <submittedName>
        <fullName evidence="6">Uncharacterized protein</fullName>
    </submittedName>
</protein>
<evidence type="ECO:0000256" key="1">
    <source>
        <dbReference type="ARBA" id="ARBA00004141"/>
    </source>
</evidence>
<feature type="transmembrane region" description="Helical" evidence="5">
    <location>
        <begin position="364"/>
        <end position="386"/>
    </location>
</feature>
<dbReference type="SUPFAM" id="SSF144083">
    <property type="entry name" value="Magnesium transport protein CorA, transmembrane region"/>
    <property type="match status" value="1"/>
</dbReference>
<evidence type="ECO:0000256" key="4">
    <source>
        <dbReference type="ARBA" id="ARBA00023136"/>
    </source>
</evidence>
<comment type="caution">
    <text evidence="6">The sequence shown here is derived from an EMBL/GenBank/DDBJ whole genome shotgun (WGS) entry which is preliminary data.</text>
</comment>
<sequence>MQSQLPIRNMSMTPQLTTILSPTPTADGWHQSRLPSPEIISGLAGLPNQCYIFVDKRDYPPAGVAREALLAHFNVPRFVANRTCFELNGFSGCSAVYDEASSTKHVTSCTTWFRHLVKMVPKDQEKSSADGHEYVNLKDGKDYVWFEMTIFTRWDYPDRCQILCIDTPFDLPTNLQNTLQKRSAPLAFRDPFAMHADLLDHMIVYSDISVWRLRDPVRRVEKTRHRIGAAFAPVHELSRHATHTSEVLEGAIETLGQILRMQTNIHKSIEGGLGKTYEQQAQEYVRFQISLVKNLKLRSDSTVERLKNEVGLAFNNLSREDNSVMKSIALLTMIFLPPTFFSALFSTTFFTFGDDGWAVSDKLWIYWATIIPATIVVVALWSFWMLKSDAIVKFLGAVLEWSKRVWENLRVSMERIVSNI</sequence>
<organism evidence="6 7">
    <name type="scientific">Bombardia bombarda</name>
    <dbReference type="NCBI Taxonomy" id="252184"/>
    <lineage>
        <taxon>Eukaryota</taxon>
        <taxon>Fungi</taxon>
        <taxon>Dikarya</taxon>
        <taxon>Ascomycota</taxon>
        <taxon>Pezizomycotina</taxon>
        <taxon>Sordariomycetes</taxon>
        <taxon>Sordariomycetidae</taxon>
        <taxon>Sordariales</taxon>
        <taxon>Lasiosphaeriaceae</taxon>
        <taxon>Bombardia</taxon>
    </lineage>
</organism>
<dbReference type="GO" id="GO:0046873">
    <property type="term" value="F:metal ion transmembrane transporter activity"/>
    <property type="evidence" value="ECO:0007669"/>
    <property type="project" value="InterPro"/>
</dbReference>